<reference evidence="2" key="1">
    <citation type="journal article" date="2022" name="bioRxiv">
        <title>Energy transfer in ubiquitous rhodopsin pumps with xanthophyll antennas.</title>
        <authorList>
            <person name="Chazan A."/>
            <person name="Das I."/>
            <person name="Fujiwara T."/>
            <person name="Murakoshi S."/>
            <person name="Shihoya W."/>
            <person name="Rozenberg A."/>
            <person name="Molina-Marquez A."/>
            <person name="Larom S."/>
            <person name="Pushkarev A."/>
            <person name="Malakar P."/>
            <person name="Ruhman S."/>
            <person name="Hasegawa M."/>
            <person name="Tsukamoto Y."/>
            <person name="Ishizuka T."/>
            <person name="Konno M."/>
            <person name="Nagata T."/>
            <person name="Inoue K."/>
            <person name="Mizuno Y."/>
            <person name="Katayama K."/>
            <person name="Abe-Yoshizumi R."/>
            <person name="Kandori H."/>
            <person name="Leon R.M."/>
            <person name="Yoshizawa S."/>
            <person name="Sheves M."/>
            <person name="Nureki O."/>
            <person name="Beja O."/>
        </authorList>
    </citation>
    <scope>NUCLEOTIDE SEQUENCE</scope>
</reference>
<protein>
    <submittedName>
        <fullName evidence="2">FAD-dependent oxidoreductase</fullName>
    </submittedName>
</protein>
<dbReference type="InterPro" id="IPR036188">
    <property type="entry name" value="FAD/NAD-bd_sf"/>
</dbReference>
<gene>
    <name evidence="2" type="ORF">tmp_000018</name>
</gene>
<evidence type="ECO:0000313" key="2">
    <source>
        <dbReference type="EMBL" id="UXP70939.1"/>
    </source>
</evidence>
<dbReference type="PANTHER" id="PTHR42841">
    <property type="entry name" value="AMINE OXIDASE"/>
    <property type="match status" value="1"/>
</dbReference>
<dbReference type="Pfam" id="PF01593">
    <property type="entry name" value="Amino_oxidase"/>
    <property type="match status" value="1"/>
</dbReference>
<sequence length="401" mass="44198">MKPTVIIGAGLSGLACALTLSRAKKRVLLLERRDSVGGRVYTQKTSSGFLVDEGFQVLLSSYPELPRMVSLEELKLKPFNSGALIFNGQSLELLANPFRHPLKSFETLKFSSASVRDKVLVVKLMARVLLKGPKDKIGSQTTLEYLTNFGFSQRFIENFWIPFLKGVYLDPSLSLGSGFFEFLMNCFAWGEVTLPEGGMNELPQAMAKQLPADSVRLNVVVKSWDPEKVILENGETIEADAVVCAFDPKLQEKKKEPFFRRATTFYFTSSALLSLGWEKWLILVPPRLGFSISHLALISSVAAGYSKRGEALLSVTLVGEKQCSVPDVIKEVEKIAGRALTLNHVATTDVPYALPILENEPQGYEMQNGLWFCGDRFASPSINGALRSGRLVAEAILGLIP</sequence>
<evidence type="ECO:0000259" key="1">
    <source>
        <dbReference type="Pfam" id="PF01593"/>
    </source>
</evidence>
<dbReference type="PROSITE" id="PS51257">
    <property type="entry name" value="PROKAR_LIPOPROTEIN"/>
    <property type="match status" value="1"/>
</dbReference>
<dbReference type="EMBL" id="OP056329">
    <property type="protein sequence ID" value="UXP70939.1"/>
    <property type="molecule type" value="Genomic_DNA"/>
</dbReference>
<dbReference type="Gene3D" id="3.50.50.60">
    <property type="entry name" value="FAD/NAD(P)-binding domain"/>
    <property type="match status" value="1"/>
</dbReference>
<accession>A0A977T6V4</accession>
<dbReference type="InterPro" id="IPR002937">
    <property type="entry name" value="Amino_oxidase"/>
</dbReference>
<dbReference type="AlphaFoldDB" id="A0A977T6V4"/>
<organism evidence="2">
    <name type="scientific">uncultured Bdellovibrionales bacterium</name>
    <dbReference type="NCBI Taxonomy" id="395355"/>
    <lineage>
        <taxon>Bacteria</taxon>
        <taxon>Pseudomonadati</taxon>
        <taxon>Bdellovibrionota</taxon>
        <taxon>Bdellovibrionia</taxon>
        <taxon>Bdellovibrionales</taxon>
        <taxon>environmental samples</taxon>
    </lineage>
</organism>
<name>A0A977T6V4_9BACT</name>
<proteinExistence type="predicted"/>
<dbReference type="SUPFAM" id="SSF51905">
    <property type="entry name" value="FAD/NAD(P)-binding domain"/>
    <property type="match status" value="1"/>
</dbReference>
<feature type="domain" description="Amine oxidase" evidence="1">
    <location>
        <begin position="11"/>
        <end position="397"/>
    </location>
</feature>
<dbReference type="GO" id="GO:0016491">
    <property type="term" value="F:oxidoreductase activity"/>
    <property type="evidence" value="ECO:0007669"/>
    <property type="project" value="InterPro"/>
</dbReference>